<evidence type="ECO:0000313" key="3">
    <source>
        <dbReference type="EMBL" id="EIW84975.1"/>
    </source>
</evidence>
<accession>A0A5M3N225</accession>
<dbReference type="Proteomes" id="UP000053558">
    <property type="component" value="Unassembled WGS sequence"/>
</dbReference>
<dbReference type="EMBL" id="JH711574">
    <property type="protein sequence ID" value="EIW84975.1"/>
    <property type="molecule type" value="Genomic_DNA"/>
</dbReference>
<sequence>MAAMSQSTSFSYAETFTPVRSRKKRKAKANTPESPLLLLDRTKRELESDAGTWTKECQELVRAALADADIREPDVLCLGLGSPTASHNSRAQLAFLIQLCNFLDIHTSKVTAYDPAFTDADRGLLTDLDVRCLTENTENKAGTHPIGCPTILYLPHCDLWLYERIVRENWSPVQLGRVVFIANRFKDYVDNIPAAKMNKQYPCLTRFVPMLEAVAIPASVAYPTAFNSLAIQFVNKSSLPSPDDAFWTLPDQGSD</sequence>
<dbReference type="GO" id="GO:0005737">
    <property type="term" value="C:cytoplasm"/>
    <property type="evidence" value="ECO:0007669"/>
    <property type="project" value="TreeGrafter"/>
</dbReference>
<dbReference type="GeneID" id="19199312"/>
<evidence type="ECO:0000313" key="4">
    <source>
        <dbReference type="Proteomes" id="UP000053558"/>
    </source>
</evidence>
<name>A0A5M3N225_CONPW</name>
<evidence type="ECO:0000259" key="2">
    <source>
        <dbReference type="Pfam" id="PF07985"/>
    </source>
</evidence>
<reference evidence="4" key="1">
    <citation type="journal article" date="2012" name="Science">
        <title>The Paleozoic origin of enzymatic lignin decomposition reconstructed from 31 fungal genomes.</title>
        <authorList>
            <person name="Floudas D."/>
            <person name="Binder M."/>
            <person name="Riley R."/>
            <person name="Barry K."/>
            <person name="Blanchette R.A."/>
            <person name="Henrissat B."/>
            <person name="Martinez A.T."/>
            <person name="Otillar R."/>
            <person name="Spatafora J.W."/>
            <person name="Yadav J.S."/>
            <person name="Aerts A."/>
            <person name="Benoit I."/>
            <person name="Boyd A."/>
            <person name="Carlson A."/>
            <person name="Copeland A."/>
            <person name="Coutinho P.M."/>
            <person name="de Vries R.P."/>
            <person name="Ferreira P."/>
            <person name="Findley K."/>
            <person name="Foster B."/>
            <person name="Gaskell J."/>
            <person name="Glotzer D."/>
            <person name="Gorecki P."/>
            <person name="Heitman J."/>
            <person name="Hesse C."/>
            <person name="Hori C."/>
            <person name="Igarashi K."/>
            <person name="Jurgens J.A."/>
            <person name="Kallen N."/>
            <person name="Kersten P."/>
            <person name="Kohler A."/>
            <person name="Kuees U."/>
            <person name="Kumar T.K.A."/>
            <person name="Kuo A."/>
            <person name="LaButti K."/>
            <person name="Larrondo L.F."/>
            <person name="Lindquist E."/>
            <person name="Ling A."/>
            <person name="Lombard V."/>
            <person name="Lucas S."/>
            <person name="Lundell T."/>
            <person name="Martin R."/>
            <person name="McLaughlin D.J."/>
            <person name="Morgenstern I."/>
            <person name="Morin E."/>
            <person name="Murat C."/>
            <person name="Nagy L.G."/>
            <person name="Nolan M."/>
            <person name="Ohm R.A."/>
            <person name="Patyshakuliyeva A."/>
            <person name="Rokas A."/>
            <person name="Ruiz-Duenas F.J."/>
            <person name="Sabat G."/>
            <person name="Salamov A."/>
            <person name="Samejima M."/>
            <person name="Schmutz J."/>
            <person name="Slot J.C."/>
            <person name="St John F."/>
            <person name="Stenlid J."/>
            <person name="Sun H."/>
            <person name="Sun S."/>
            <person name="Syed K."/>
            <person name="Tsang A."/>
            <person name="Wiebenga A."/>
            <person name="Young D."/>
            <person name="Pisabarro A."/>
            <person name="Eastwood D.C."/>
            <person name="Martin F."/>
            <person name="Cullen D."/>
            <person name="Grigoriev I.V."/>
            <person name="Hibbett D.S."/>
        </authorList>
    </citation>
    <scope>NUCLEOTIDE SEQUENCE [LARGE SCALE GENOMIC DNA]</scope>
    <source>
        <strain evidence="4">RWD-64-598 SS2</strain>
    </source>
</reference>
<keyword evidence="4" id="KW-1185">Reference proteome</keyword>
<dbReference type="Pfam" id="PF07985">
    <property type="entry name" value="SRR1"/>
    <property type="match status" value="1"/>
</dbReference>
<protein>
    <recommendedName>
        <fullName evidence="2">SRR1-like domain-containing protein</fullName>
    </recommendedName>
</protein>
<dbReference type="PANTHER" id="PTHR28626">
    <property type="entry name" value="SRR1-LIKE PROTEIN"/>
    <property type="match status" value="1"/>
</dbReference>
<dbReference type="OrthoDB" id="551431at2759"/>
<dbReference type="GO" id="GO:0005634">
    <property type="term" value="C:nucleus"/>
    <property type="evidence" value="ECO:0007669"/>
    <property type="project" value="TreeGrafter"/>
</dbReference>
<dbReference type="RefSeq" id="XP_007764621.1">
    <property type="nucleotide sequence ID" value="XM_007766431.1"/>
</dbReference>
<feature type="domain" description="SRR1-like" evidence="2">
    <location>
        <begin position="71"/>
        <end position="233"/>
    </location>
</feature>
<dbReference type="KEGG" id="cput:CONPUDRAFT_117312"/>
<gene>
    <name evidence="3" type="ORF">CONPUDRAFT_117312</name>
</gene>
<evidence type="ECO:0000256" key="1">
    <source>
        <dbReference type="ARBA" id="ARBA00009856"/>
    </source>
</evidence>
<proteinExistence type="inferred from homology"/>
<comment type="similarity">
    <text evidence="1">Belongs to the SRR1 family.</text>
</comment>
<dbReference type="PANTHER" id="PTHR28626:SF3">
    <property type="entry name" value="SRR1-LIKE PROTEIN"/>
    <property type="match status" value="1"/>
</dbReference>
<comment type="caution">
    <text evidence="3">The sequence shown here is derived from an EMBL/GenBank/DDBJ whole genome shotgun (WGS) entry which is preliminary data.</text>
</comment>
<dbReference type="InterPro" id="IPR040044">
    <property type="entry name" value="SRR1L"/>
</dbReference>
<organism evidence="3 4">
    <name type="scientific">Coniophora puteana (strain RWD-64-598)</name>
    <name type="common">Brown rot fungus</name>
    <dbReference type="NCBI Taxonomy" id="741705"/>
    <lineage>
        <taxon>Eukaryota</taxon>
        <taxon>Fungi</taxon>
        <taxon>Dikarya</taxon>
        <taxon>Basidiomycota</taxon>
        <taxon>Agaricomycotina</taxon>
        <taxon>Agaricomycetes</taxon>
        <taxon>Agaricomycetidae</taxon>
        <taxon>Boletales</taxon>
        <taxon>Coniophorineae</taxon>
        <taxon>Coniophoraceae</taxon>
        <taxon>Coniophora</taxon>
    </lineage>
</organism>
<dbReference type="InterPro" id="IPR012942">
    <property type="entry name" value="SRR1-like"/>
</dbReference>
<dbReference type="AlphaFoldDB" id="A0A5M3N225"/>
<dbReference type="OMA" id="VVTRKKW"/>